<dbReference type="SUPFAM" id="SSF64593">
    <property type="entry name" value="Intermediate filament protein, coiled coil region"/>
    <property type="match status" value="2"/>
</dbReference>
<comment type="subcellular location">
    <subcellularLocation>
        <location evidence="4">Nucleus lamina</location>
    </subcellularLocation>
</comment>
<dbReference type="GO" id="GO:0048546">
    <property type="term" value="P:digestive tract morphogenesis"/>
    <property type="evidence" value="ECO:0007669"/>
    <property type="project" value="EnsemblMetazoa"/>
</dbReference>
<evidence type="ECO:0000256" key="3">
    <source>
        <dbReference type="ARBA" id="ARBA00023242"/>
    </source>
</evidence>
<dbReference type="InterPro" id="IPR036415">
    <property type="entry name" value="Lamin_tail_dom_sf"/>
</dbReference>
<evidence type="ECO:0000259" key="7">
    <source>
        <dbReference type="PROSITE" id="PS51841"/>
    </source>
</evidence>
<dbReference type="GO" id="GO:0040003">
    <property type="term" value="P:chitin-based cuticle development"/>
    <property type="evidence" value="ECO:0007669"/>
    <property type="project" value="EnsemblMetazoa"/>
</dbReference>
<dbReference type="GO" id="GO:0048137">
    <property type="term" value="P:spermatocyte division"/>
    <property type="evidence" value="ECO:0007669"/>
    <property type="project" value="EnsemblMetazoa"/>
</dbReference>
<dbReference type="PROSITE" id="PS51842">
    <property type="entry name" value="IF_ROD_2"/>
    <property type="match status" value="1"/>
</dbReference>
<evidence type="ECO:0000256" key="5">
    <source>
        <dbReference type="SAM" id="Coils"/>
    </source>
</evidence>
<protein>
    <submittedName>
        <fullName evidence="9">Uncharacterized protein, isoform A</fullName>
    </submittedName>
    <submittedName>
        <fullName evidence="10">Uncharacterized protein, isoform B</fullName>
    </submittedName>
</protein>
<dbReference type="GO" id="GO:0005200">
    <property type="term" value="F:structural constituent of cytoskeleton"/>
    <property type="evidence" value="ECO:0007669"/>
    <property type="project" value="EnsemblMetazoa"/>
</dbReference>
<dbReference type="InParanoid" id="B4KF37"/>
<reference evidence="9" key="3">
    <citation type="submission" date="2008-06" db="EMBL/GenBank/DDBJ databases">
        <authorList>
            <consortium name="FlyBase"/>
        </authorList>
    </citation>
    <scope>NUCLEOTIDE SEQUENCE</scope>
    <source>
        <strain evidence="9">TSC#15081-1352.22</strain>
    </source>
</reference>
<dbReference type="GO" id="GO:0005638">
    <property type="term" value="C:lamin filament"/>
    <property type="evidence" value="ECO:0007669"/>
    <property type="project" value="EnsemblMetazoa"/>
</dbReference>
<dbReference type="FunCoup" id="B4KF37">
    <property type="interactions" value="1717"/>
</dbReference>
<dbReference type="GO" id="GO:0090435">
    <property type="term" value="P:protein localization to nuclear envelope"/>
    <property type="evidence" value="ECO:0007669"/>
    <property type="project" value="EnsemblMetazoa"/>
</dbReference>
<feature type="domain" description="IF rod" evidence="8">
    <location>
        <begin position="58"/>
        <end position="414"/>
    </location>
</feature>
<evidence type="ECO:0000259" key="8">
    <source>
        <dbReference type="PROSITE" id="PS51842"/>
    </source>
</evidence>
<keyword evidence="1" id="KW-0403">Intermediate filament</keyword>
<dbReference type="GO" id="GO:0007110">
    <property type="term" value="P:meiosis I cytokinesis"/>
    <property type="evidence" value="ECO:0007669"/>
    <property type="project" value="EnsemblMetazoa"/>
</dbReference>
<name>B4KF37_DROMO</name>
<evidence type="ECO:0000256" key="2">
    <source>
        <dbReference type="ARBA" id="ARBA00023054"/>
    </source>
</evidence>
<dbReference type="SMR" id="B4KF37"/>
<dbReference type="Proteomes" id="UP000009192">
    <property type="component" value="Unassembled WGS sequence"/>
</dbReference>
<keyword evidence="2 5" id="KW-0175">Coiled coil</keyword>
<feature type="region of interest" description="Disordered" evidence="6">
    <location>
        <begin position="1"/>
        <end position="56"/>
    </location>
</feature>
<dbReference type="Gene3D" id="1.20.5.170">
    <property type="match status" value="1"/>
</dbReference>
<feature type="domain" description="LTD" evidence="7">
    <location>
        <begin position="463"/>
        <end position="580"/>
    </location>
</feature>
<dbReference type="GO" id="GO:0007084">
    <property type="term" value="P:mitotic nuclear membrane reassembly"/>
    <property type="evidence" value="ECO:0007669"/>
    <property type="project" value="EnsemblMetazoa"/>
</dbReference>
<feature type="compositionally biased region" description="Low complexity" evidence="6">
    <location>
        <begin position="27"/>
        <end position="51"/>
    </location>
</feature>
<gene>
    <name evidence="9" type="primary">Dmoj\GI17991</name>
    <name evidence="9" type="ORF">Dmoj_GI17991</name>
</gene>
<dbReference type="eggNOG" id="KOG0977">
    <property type="taxonomic scope" value="Eukaryota"/>
</dbReference>
<dbReference type="GO" id="GO:0070732">
    <property type="term" value="C:spindle envelope"/>
    <property type="evidence" value="ECO:0007669"/>
    <property type="project" value="EnsemblMetazoa"/>
</dbReference>
<dbReference type="GO" id="GO:0030838">
    <property type="term" value="P:positive regulation of actin filament polymerization"/>
    <property type="evidence" value="ECO:0007669"/>
    <property type="project" value="EnsemblMetazoa"/>
</dbReference>
<dbReference type="EMBL" id="CH933807">
    <property type="protein sequence ID" value="KRG03550.1"/>
    <property type="molecule type" value="Genomic_DNA"/>
</dbReference>
<dbReference type="AlphaFoldDB" id="B4KF37"/>
<dbReference type="InterPro" id="IPR001322">
    <property type="entry name" value="Lamin_tail_dom"/>
</dbReference>
<reference evidence="9 11" key="1">
    <citation type="journal article" date="2007" name="Nature">
        <title>Evolution of genes and genomes on the Drosophila phylogeny.</title>
        <authorList>
            <consortium name="Drosophila 12 Genomes Consortium"/>
            <person name="Clark A.G."/>
            <person name="Eisen M.B."/>
            <person name="Smith D.R."/>
            <person name="Bergman C.M."/>
            <person name="Oliver B."/>
            <person name="Markow T.A."/>
            <person name="Kaufman T.C."/>
            <person name="Kellis M."/>
            <person name="Gelbart W."/>
            <person name="Iyer V.N."/>
            <person name="Pollard D.A."/>
            <person name="Sackton T.B."/>
            <person name="Larracuente A.M."/>
            <person name="Singh N.D."/>
            <person name="Abad J.P."/>
            <person name="Abt D.N."/>
            <person name="Adryan B."/>
            <person name="Aguade M."/>
            <person name="Akashi H."/>
            <person name="Anderson W.W."/>
            <person name="Aquadro C.F."/>
            <person name="Ardell D.H."/>
            <person name="Arguello R."/>
            <person name="Artieri C.G."/>
            <person name="Barbash D.A."/>
            <person name="Barker D."/>
            <person name="Barsanti P."/>
            <person name="Batterham P."/>
            <person name="Batzoglou S."/>
            <person name="Begun D."/>
            <person name="Bhutkar A."/>
            <person name="Blanco E."/>
            <person name="Bosak S.A."/>
            <person name="Bradley R.K."/>
            <person name="Brand A.D."/>
            <person name="Brent M.R."/>
            <person name="Brooks A.N."/>
            <person name="Brown R.H."/>
            <person name="Butlin R.K."/>
            <person name="Caggese C."/>
            <person name="Calvi B.R."/>
            <person name="Bernardo de Carvalho A."/>
            <person name="Caspi A."/>
            <person name="Castrezana S."/>
            <person name="Celniker S.E."/>
            <person name="Chang J.L."/>
            <person name="Chapple C."/>
            <person name="Chatterji S."/>
            <person name="Chinwalla A."/>
            <person name="Civetta A."/>
            <person name="Clifton S.W."/>
            <person name="Comeron J.M."/>
            <person name="Costello J.C."/>
            <person name="Coyne J.A."/>
            <person name="Daub J."/>
            <person name="David R.G."/>
            <person name="Delcher A.L."/>
            <person name="Delehaunty K."/>
            <person name="Do C.B."/>
            <person name="Ebling H."/>
            <person name="Edwards K."/>
            <person name="Eickbush T."/>
            <person name="Evans J.D."/>
            <person name="Filipski A."/>
            <person name="Findeiss S."/>
            <person name="Freyhult E."/>
            <person name="Fulton L."/>
            <person name="Fulton R."/>
            <person name="Garcia A.C."/>
            <person name="Gardiner A."/>
            <person name="Garfield D.A."/>
            <person name="Garvin B.E."/>
            <person name="Gibson G."/>
            <person name="Gilbert D."/>
            <person name="Gnerre S."/>
            <person name="Godfrey J."/>
            <person name="Good R."/>
            <person name="Gotea V."/>
            <person name="Gravely B."/>
            <person name="Greenberg A.J."/>
            <person name="Griffiths-Jones S."/>
            <person name="Gross S."/>
            <person name="Guigo R."/>
            <person name="Gustafson E.A."/>
            <person name="Haerty W."/>
            <person name="Hahn M.W."/>
            <person name="Halligan D.L."/>
            <person name="Halpern A.L."/>
            <person name="Halter G.M."/>
            <person name="Han M.V."/>
            <person name="Heger A."/>
            <person name="Hillier L."/>
            <person name="Hinrichs A.S."/>
            <person name="Holmes I."/>
            <person name="Hoskins R.A."/>
            <person name="Hubisz M.J."/>
            <person name="Hultmark D."/>
            <person name="Huntley M.A."/>
            <person name="Jaffe D.B."/>
            <person name="Jagadeeshan S."/>
            <person name="Jeck W.R."/>
            <person name="Johnson J."/>
            <person name="Jones C.D."/>
            <person name="Jordan W.C."/>
            <person name="Karpen G.H."/>
            <person name="Kataoka E."/>
            <person name="Keightley P.D."/>
            <person name="Kheradpour P."/>
            <person name="Kirkness E.F."/>
            <person name="Koerich L.B."/>
            <person name="Kristiansen K."/>
            <person name="Kudrna D."/>
            <person name="Kulathinal R.J."/>
            <person name="Kumar S."/>
            <person name="Kwok R."/>
            <person name="Lander E."/>
            <person name="Langley C.H."/>
            <person name="Lapoint R."/>
            <person name="Lazzaro B.P."/>
            <person name="Lee S.J."/>
            <person name="Levesque L."/>
            <person name="Li R."/>
            <person name="Lin C.F."/>
            <person name="Lin M.F."/>
            <person name="Lindblad-Toh K."/>
            <person name="Llopart A."/>
            <person name="Long M."/>
            <person name="Low L."/>
            <person name="Lozovsky E."/>
            <person name="Lu J."/>
            <person name="Luo M."/>
            <person name="Machado C.A."/>
            <person name="Makalowski W."/>
            <person name="Marzo M."/>
            <person name="Matsuda M."/>
            <person name="Matzkin L."/>
            <person name="McAllister B."/>
            <person name="McBride C.S."/>
            <person name="McKernan B."/>
            <person name="McKernan K."/>
            <person name="Mendez-Lago M."/>
            <person name="Minx P."/>
            <person name="Mollenhauer M.U."/>
            <person name="Montooth K."/>
            <person name="Mount S.M."/>
            <person name="Mu X."/>
            <person name="Myers E."/>
            <person name="Negre B."/>
            <person name="Newfeld S."/>
            <person name="Nielsen R."/>
            <person name="Noor M.A."/>
            <person name="O'Grady P."/>
            <person name="Pachter L."/>
            <person name="Papaceit M."/>
            <person name="Parisi M.J."/>
            <person name="Parisi M."/>
            <person name="Parts L."/>
            <person name="Pedersen J.S."/>
            <person name="Pesole G."/>
            <person name="Phillippy A.M."/>
            <person name="Ponting C.P."/>
            <person name="Pop M."/>
            <person name="Porcelli D."/>
            <person name="Powell J.R."/>
            <person name="Prohaska S."/>
            <person name="Pruitt K."/>
            <person name="Puig M."/>
            <person name="Quesneville H."/>
            <person name="Ram K.R."/>
            <person name="Rand D."/>
            <person name="Rasmussen M.D."/>
            <person name="Reed L.K."/>
            <person name="Reenan R."/>
            <person name="Reily A."/>
            <person name="Remington K.A."/>
            <person name="Rieger T.T."/>
            <person name="Ritchie M.G."/>
            <person name="Robin C."/>
            <person name="Rogers Y.H."/>
            <person name="Rohde C."/>
            <person name="Rozas J."/>
            <person name="Rubenfield M.J."/>
            <person name="Ruiz A."/>
            <person name="Russo S."/>
            <person name="Salzberg S.L."/>
            <person name="Sanchez-Gracia A."/>
            <person name="Saranga D.J."/>
            <person name="Sato H."/>
            <person name="Schaeffer S.W."/>
            <person name="Schatz M.C."/>
            <person name="Schlenke T."/>
            <person name="Schwartz R."/>
            <person name="Segarra C."/>
            <person name="Singh R.S."/>
            <person name="Sirot L."/>
            <person name="Sirota M."/>
            <person name="Sisneros N.B."/>
            <person name="Smith C.D."/>
            <person name="Smith T.F."/>
            <person name="Spieth J."/>
            <person name="Stage D.E."/>
            <person name="Stark A."/>
            <person name="Stephan W."/>
            <person name="Strausberg R.L."/>
            <person name="Strempel S."/>
            <person name="Sturgill D."/>
            <person name="Sutton G."/>
            <person name="Sutton G.G."/>
            <person name="Tao W."/>
            <person name="Teichmann S."/>
            <person name="Tobari Y.N."/>
            <person name="Tomimura Y."/>
            <person name="Tsolas J.M."/>
            <person name="Valente V.L."/>
            <person name="Venter E."/>
            <person name="Venter J.C."/>
            <person name="Vicario S."/>
            <person name="Vieira F.G."/>
            <person name="Vilella A.J."/>
            <person name="Villasante A."/>
            <person name="Walenz B."/>
            <person name="Wang J."/>
            <person name="Wasserman M."/>
            <person name="Watts T."/>
            <person name="Wilson D."/>
            <person name="Wilson R.K."/>
            <person name="Wing R.A."/>
            <person name="Wolfner M.F."/>
            <person name="Wong A."/>
            <person name="Wong G.K."/>
            <person name="Wu C.I."/>
            <person name="Wu G."/>
            <person name="Yamamoto D."/>
            <person name="Yang H.P."/>
            <person name="Yang S.P."/>
            <person name="Yorke J.A."/>
            <person name="Yoshida K."/>
            <person name="Zdobnov E."/>
            <person name="Zhang P."/>
            <person name="Zhang Y."/>
            <person name="Zimin A.V."/>
            <person name="Baldwin J."/>
            <person name="Abdouelleil A."/>
            <person name="Abdulkadir J."/>
            <person name="Abebe A."/>
            <person name="Abera B."/>
            <person name="Abreu J."/>
            <person name="Acer S.C."/>
            <person name="Aftuck L."/>
            <person name="Alexander A."/>
            <person name="An P."/>
            <person name="Anderson E."/>
            <person name="Anderson S."/>
            <person name="Arachi H."/>
            <person name="Azer M."/>
            <person name="Bachantsang P."/>
            <person name="Barry A."/>
            <person name="Bayul T."/>
            <person name="Berlin A."/>
            <person name="Bessette D."/>
            <person name="Bloom T."/>
            <person name="Blye J."/>
            <person name="Boguslavskiy L."/>
            <person name="Bonnet C."/>
            <person name="Boukhgalter B."/>
            <person name="Bourzgui I."/>
            <person name="Brown A."/>
            <person name="Cahill P."/>
            <person name="Channer S."/>
            <person name="Cheshatsang Y."/>
            <person name="Chuda L."/>
            <person name="Citroen M."/>
            <person name="Collymore A."/>
            <person name="Cooke P."/>
            <person name="Costello M."/>
            <person name="D'Aco K."/>
            <person name="Daza R."/>
            <person name="De Haan G."/>
            <person name="DeGray S."/>
            <person name="DeMaso C."/>
            <person name="Dhargay N."/>
            <person name="Dooley K."/>
            <person name="Dooley E."/>
            <person name="Doricent M."/>
            <person name="Dorje P."/>
            <person name="Dorjee K."/>
            <person name="Dupes A."/>
            <person name="Elong R."/>
            <person name="Falk J."/>
            <person name="Farina A."/>
            <person name="Faro S."/>
            <person name="Ferguson D."/>
            <person name="Fisher S."/>
            <person name="Foley C.D."/>
            <person name="Franke A."/>
            <person name="Friedrich D."/>
            <person name="Gadbois L."/>
            <person name="Gearin G."/>
            <person name="Gearin C.R."/>
            <person name="Giannoukos G."/>
            <person name="Goode T."/>
            <person name="Graham J."/>
            <person name="Grandbois E."/>
            <person name="Grewal S."/>
            <person name="Gyaltsen K."/>
            <person name="Hafez N."/>
            <person name="Hagos B."/>
            <person name="Hall J."/>
            <person name="Henson C."/>
            <person name="Hollinger A."/>
            <person name="Honan T."/>
            <person name="Huard M.D."/>
            <person name="Hughes L."/>
            <person name="Hurhula B."/>
            <person name="Husby M.E."/>
            <person name="Kamat A."/>
            <person name="Kanga B."/>
            <person name="Kashin S."/>
            <person name="Khazanovich D."/>
            <person name="Kisner P."/>
            <person name="Lance K."/>
            <person name="Lara M."/>
            <person name="Lee W."/>
            <person name="Lennon N."/>
            <person name="Letendre F."/>
            <person name="LeVine R."/>
            <person name="Lipovsky A."/>
            <person name="Liu X."/>
            <person name="Liu J."/>
            <person name="Liu S."/>
            <person name="Lokyitsang T."/>
            <person name="Lokyitsang Y."/>
            <person name="Lubonja R."/>
            <person name="Lui A."/>
            <person name="MacDonald P."/>
            <person name="Magnisalis V."/>
            <person name="Maru K."/>
            <person name="Matthews C."/>
            <person name="McCusker W."/>
            <person name="McDonough S."/>
            <person name="Mehta T."/>
            <person name="Meldrim J."/>
            <person name="Meneus L."/>
            <person name="Mihai O."/>
            <person name="Mihalev A."/>
            <person name="Mihova T."/>
            <person name="Mittelman R."/>
            <person name="Mlenga V."/>
            <person name="Montmayeur A."/>
            <person name="Mulrain L."/>
            <person name="Navidi A."/>
            <person name="Naylor J."/>
            <person name="Negash T."/>
            <person name="Nguyen T."/>
            <person name="Nguyen N."/>
            <person name="Nicol R."/>
            <person name="Norbu C."/>
            <person name="Norbu N."/>
            <person name="Novod N."/>
            <person name="O'Neill B."/>
            <person name="Osman S."/>
            <person name="Markiewicz E."/>
            <person name="Oyono O.L."/>
            <person name="Patti C."/>
            <person name="Phunkhang P."/>
            <person name="Pierre F."/>
            <person name="Priest M."/>
            <person name="Raghuraman S."/>
            <person name="Rege F."/>
            <person name="Reyes R."/>
            <person name="Rise C."/>
            <person name="Rogov P."/>
            <person name="Ross K."/>
            <person name="Ryan E."/>
            <person name="Settipalli S."/>
            <person name="Shea T."/>
            <person name="Sherpa N."/>
            <person name="Shi L."/>
            <person name="Shih D."/>
            <person name="Sparrow T."/>
            <person name="Spaulding J."/>
            <person name="Stalker J."/>
            <person name="Stange-Thomann N."/>
            <person name="Stavropoulos S."/>
            <person name="Stone C."/>
            <person name="Strader C."/>
            <person name="Tesfaye S."/>
            <person name="Thomson T."/>
            <person name="Thoulutsang Y."/>
            <person name="Thoulutsang D."/>
            <person name="Topham K."/>
            <person name="Topping I."/>
            <person name="Tsamla T."/>
            <person name="Vassiliev H."/>
            <person name="Vo A."/>
            <person name="Wangchuk T."/>
            <person name="Wangdi T."/>
            <person name="Weiand M."/>
            <person name="Wilkinson J."/>
            <person name="Wilson A."/>
            <person name="Yadav S."/>
            <person name="Young G."/>
            <person name="Yu Q."/>
            <person name="Zembek L."/>
            <person name="Zhong D."/>
            <person name="Zimmer A."/>
            <person name="Zwirko Z."/>
            <person name="Jaffe D.B."/>
            <person name="Alvarez P."/>
            <person name="Brockman W."/>
            <person name="Butler J."/>
            <person name="Chin C."/>
            <person name="Gnerre S."/>
            <person name="Grabherr M."/>
            <person name="Kleber M."/>
            <person name="Mauceli E."/>
            <person name="MacCallum I."/>
        </authorList>
    </citation>
    <scope>NUCLEOTIDE SEQUENCE [LARGE SCALE GENOMIC DNA]</scope>
    <source>
        <strain evidence="9">TSC#15081-1352.22</strain>
        <strain evidence="11">Tucson 15081-1352.22</strain>
    </source>
</reference>
<dbReference type="GO" id="GO:2000433">
    <property type="term" value="P:positive regulation of cytokinesis, actomyosin contractile ring assembly"/>
    <property type="evidence" value="ECO:0007669"/>
    <property type="project" value="EnsemblMetazoa"/>
</dbReference>
<organism evidence="9 11">
    <name type="scientific">Drosophila mojavensis</name>
    <name type="common">Fruit fly</name>
    <dbReference type="NCBI Taxonomy" id="7230"/>
    <lineage>
        <taxon>Eukaryota</taxon>
        <taxon>Metazoa</taxon>
        <taxon>Ecdysozoa</taxon>
        <taxon>Arthropoda</taxon>
        <taxon>Hexapoda</taxon>
        <taxon>Insecta</taxon>
        <taxon>Pterygota</taxon>
        <taxon>Neoptera</taxon>
        <taxon>Endopterygota</taxon>
        <taxon>Diptera</taxon>
        <taxon>Brachycera</taxon>
        <taxon>Muscomorpha</taxon>
        <taxon>Ephydroidea</taxon>
        <taxon>Drosophilidae</taxon>
        <taxon>Drosophila</taxon>
    </lineage>
</organism>
<evidence type="ECO:0000256" key="1">
    <source>
        <dbReference type="ARBA" id="ARBA00022754"/>
    </source>
</evidence>
<dbReference type="OMA" id="QAGEKCA"/>
<evidence type="ECO:0000256" key="4">
    <source>
        <dbReference type="ARBA" id="ARBA00024186"/>
    </source>
</evidence>
<dbReference type="GO" id="GO:0031507">
    <property type="term" value="P:heterochromatin formation"/>
    <property type="evidence" value="ECO:0007669"/>
    <property type="project" value="EnsemblMetazoa"/>
</dbReference>
<dbReference type="GO" id="GO:0035262">
    <property type="term" value="P:gonad morphogenesis"/>
    <property type="evidence" value="ECO:0007669"/>
    <property type="project" value="EnsemblMetazoa"/>
</dbReference>
<dbReference type="Pfam" id="PF00038">
    <property type="entry name" value="Filament"/>
    <property type="match status" value="1"/>
</dbReference>
<dbReference type="Gene3D" id="1.20.5.500">
    <property type="entry name" value="Single helix bin"/>
    <property type="match status" value="1"/>
</dbReference>
<dbReference type="GO" id="GO:0001745">
    <property type="term" value="P:compound eye morphogenesis"/>
    <property type="evidence" value="ECO:0007669"/>
    <property type="project" value="EnsemblMetazoa"/>
</dbReference>
<dbReference type="GO" id="GO:0007097">
    <property type="term" value="P:nuclear migration"/>
    <property type="evidence" value="ECO:0007669"/>
    <property type="project" value="EnsemblMetazoa"/>
</dbReference>
<dbReference type="InterPro" id="IPR039008">
    <property type="entry name" value="IF_rod_dom"/>
</dbReference>
<dbReference type="Gene3D" id="1.20.5.1160">
    <property type="entry name" value="Vasodilator-stimulated phosphoprotein"/>
    <property type="match status" value="1"/>
</dbReference>
<sequence>MSSKTRRAGTATPQPGSTSTPRPPSSGPQQQTSASSSQSQSQQQQQATSPTRHSRLVEKVELQNLNDRLACYIDRVRNLETENARLTIEVQTTRDTVTKETTNIKSIYETELLEARRMLDELARERARLEIDTKRLWEENEELTARLDRKTKECSAAEANARMNESRASELSNKYNQANADRKKAIDDLNEALKELDRQRKQLEDSRKNLEQETLARVDLENNIQSLREELSLKDQVHVQEINESRRIRQTEYSEIDGRLSSEYEAKLQQSLQELRNQYEDQMRCNRDDIEALYEAKIRSLQEAAARTHSSTHKSIEELRNSRIRIDGLNAKLNDMEAANAMLNTRIRELEQQLDHERERHANDIAMYDKELNRLREEMAQQLQEYQDLMDIKVSLDLEIAAYDKLLVGEEARLNITPANSATVQSFSQSLRSSRATPSRRTPSGGLKRKRAAVEESEDHSVSDFYVSASAKGNVEIKEIDADGKYVKLYNKGTEEVSIGGWQLQRSLNDNGPVTTYKFHRSVKIEPNGTVTVWSSDSRATHEPPSNIVMKQQKWMTGDNTKMALLNSEGETVANMERNKRIVSTHVSSSRLSRRRSISAVDGNEQLYHQQGDPLQTNEKCAIM</sequence>
<dbReference type="GO" id="GO:0070828">
    <property type="term" value="P:heterochromatin organization"/>
    <property type="evidence" value="ECO:0007669"/>
    <property type="project" value="EnsemblMetazoa"/>
</dbReference>
<dbReference type="GO" id="GO:0050777">
    <property type="term" value="P:negative regulation of immune response"/>
    <property type="evidence" value="ECO:0007669"/>
    <property type="project" value="EnsemblMetazoa"/>
</dbReference>
<dbReference type="GO" id="GO:0008285">
    <property type="term" value="P:negative regulation of cell population proliferation"/>
    <property type="evidence" value="ECO:0007669"/>
    <property type="project" value="EnsemblMetazoa"/>
</dbReference>
<dbReference type="HOGENOM" id="CLU_012560_9_2_1"/>
<evidence type="ECO:0000313" key="9">
    <source>
        <dbReference type="EMBL" id="EDW13020.1"/>
    </source>
</evidence>
<dbReference type="Gene3D" id="2.60.40.1260">
    <property type="entry name" value="Lamin Tail domain"/>
    <property type="match status" value="1"/>
</dbReference>
<reference evidence="9" key="2">
    <citation type="journal article" date="2008" name="Bioinformatics">
        <title>Assembly reconciliation.</title>
        <authorList>
            <person name="Zimin A.V."/>
            <person name="Smith D.R."/>
            <person name="Sutton G."/>
            <person name="Yorke J.A."/>
        </authorList>
    </citation>
    <scope>NUCLEOTIDE SEQUENCE</scope>
    <source>
        <strain evidence="9">TSC#15081-1352.22</strain>
    </source>
</reference>
<dbReference type="GO" id="GO:0007417">
    <property type="term" value="P:central nervous system development"/>
    <property type="evidence" value="ECO:0007669"/>
    <property type="project" value="EnsemblMetazoa"/>
</dbReference>
<dbReference type="PROSITE" id="PS51841">
    <property type="entry name" value="LTD"/>
    <property type="match status" value="1"/>
</dbReference>
<dbReference type="GO" id="GO:1905832">
    <property type="term" value="P:positive regulation of spindle assembly"/>
    <property type="evidence" value="ECO:0007669"/>
    <property type="project" value="EnsemblMetazoa"/>
</dbReference>
<dbReference type="KEGG" id="dmo:Dmoj_GI17991"/>
<dbReference type="FunFam" id="1.20.5.170:FF:000058">
    <property type="entry name" value="Intermediate filament protein B"/>
    <property type="match status" value="1"/>
</dbReference>
<keyword evidence="3" id="KW-0539">Nucleus</keyword>
<feature type="compositionally biased region" description="Low complexity" evidence="6">
    <location>
        <begin position="432"/>
        <end position="444"/>
    </location>
</feature>
<dbReference type="GO" id="GO:0005102">
    <property type="term" value="F:signaling receptor binding"/>
    <property type="evidence" value="ECO:0007669"/>
    <property type="project" value="EnsemblMetazoa"/>
</dbReference>
<dbReference type="PANTHER" id="PTHR45721">
    <property type="entry name" value="LAMIN DM0-RELATED"/>
    <property type="match status" value="1"/>
</dbReference>
<dbReference type="GO" id="GO:0003682">
    <property type="term" value="F:chromatin binding"/>
    <property type="evidence" value="ECO:0007669"/>
    <property type="project" value="EnsemblMetazoa"/>
</dbReference>
<dbReference type="GO" id="GO:1900182">
    <property type="term" value="P:positive regulation of protein localization to nucleus"/>
    <property type="evidence" value="ECO:0007669"/>
    <property type="project" value="EnsemblMetazoa"/>
</dbReference>
<dbReference type="SMART" id="SM01391">
    <property type="entry name" value="Filament"/>
    <property type="match status" value="1"/>
</dbReference>
<evidence type="ECO:0000256" key="6">
    <source>
        <dbReference type="SAM" id="MobiDB-lite"/>
    </source>
</evidence>
<dbReference type="SUPFAM" id="SSF74853">
    <property type="entry name" value="Lamin A/C globular tail domain"/>
    <property type="match status" value="1"/>
</dbReference>
<dbReference type="GO" id="GO:0007112">
    <property type="term" value="P:male meiosis cytokinesis"/>
    <property type="evidence" value="ECO:0007669"/>
    <property type="project" value="EnsemblMetazoa"/>
</dbReference>
<dbReference type="GO" id="GO:0007430">
    <property type="term" value="P:terminal branching, open tracheal system"/>
    <property type="evidence" value="ECO:0007669"/>
    <property type="project" value="EnsemblMetazoa"/>
</dbReference>
<dbReference type="GO" id="GO:0051664">
    <property type="term" value="P:nuclear pore localization"/>
    <property type="evidence" value="ECO:0007669"/>
    <property type="project" value="EnsemblMetazoa"/>
</dbReference>
<dbReference type="EMBL" id="CH933807">
    <property type="protein sequence ID" value="EDW13020.1"/>
    <property type="molecule type" value="Genomic_DNA"/>
</dbReference>
<dbReference type="PANTHER" id="PTHR45721:SF11">
    <property type="entry name" value="LAMIN DM0-RELATED"/>
    <property type="match status" value="1"/>
</dbReference>
<dbReference type="GO" id="GO:0005641">
    <property type="term" value="C:nuclear envelope lumen"/>
    <property type="evidence" value="ECO:0007669"/>
    <property type="project" value="EnsemblMetazoa"/>
</dbReference>
<keyword evidence="11" id="KW-1185">Reference proteome</keyword>
<dbReference type="Pfam" id="PF00932">
    <property type="entry name" value="LTD"/>
    <property type="match status" value="1"/>
</dbReference>
<feature type="region of interest" description="Disordered" evidence="6">
    <location>
        <begin position="426"/>
        <end position="455"/>
    </location>
</feature>
<feature type="coiled-coil region" evidence="5">
    <location>
        <begin position="62"/>
        <end position="237"/>
    </location>
</feature>
<accession>B4KF37</accession>
<dbReference type="OrthoDB" id="102442at2759"/>
<feature type="coiled-coil region" evidence="5">
    <location>
        <begin position="319"/>
        <end position="392"/>
    </location>
</feature>
<evidence type="ECO:0000313" key="10">
    <source>
        <dbReference type="EMBL" id="KRG03550.1"/>
    </source>
</evidence>
<proteinExistence type="predicted"/>
<evidence type="ECO:0000313" key="11">
    <source>
        <dbReference type="Proteomes" id="UP000009192"/>
    </source>
</evidence>